<dbReference type="GO" id="GO:0003676">
    <property type="term" value="F:nucleic acid binding"/>
    <property type="evidence" value="ECO:0007669"/>
    <property type="project" value="InterPro"/>
</dbReference>
<keyword evidence="2" id="KW-1185">Reference proteome</keyword>
<dbReference type="Gene3D" id="3.30.420.10">
    <property type="entry name" value="Ribonuclease H-like superfamily/Ribonuclease H"/>
    <property type="match status" value="1"/>
</dbReference>
<proteinExistence type="predicted"/>
<evidence type="ECO:0008006" key="3">
    <source>
        <dbReference type="Google" id="ProtNLM"/>
    </source>
</evidence>
<sequence>RALIKTLIGEGKTYKEVQKMIGCSAKLISNASKAWKAKLERLGRKRKTTIRMDRRIARMAKIQPMIKFAKEHIDWPKEKWRKILWTDESKIVLFGNTCEG</sequence>
<evidence type="ECO:0000313" key="1">
    <source>
        <dbReference type="Ensembl" id="ENSDLAP00005035944.2"/>
    </source>
</evidence>
<evidence type="ECO:0000313" key="2">
    <source>
        <dbReference type="Proteomes" id="UP000694389"/>
    </source>
</evidence>
<organism evidence="1 2">
    <name type="scientific">Dicentrarchus labrax</name>
    <name type="common">European seabass</name>
    <name type="synonym">Morone labrax</name>
    <dbReference type="NCBI Taxonomy" id="13489"/>
    <lineage>
        <taxon>Eukaryota</taxon>
        <taxon>Metazoa</taxon>
        <taxon>Chordata</taxon>
        <taxon>Craniata</taxon>
        <taxon>Vertebrata</taxon>
        <taxon>Euteleostomi</taxon>
        <taxon>Actinopterygii</taxon>
        <taxon>Neopterygii</taxon>
        <taxon>Teleostei</taxon>
        <taxon>Neoteleostei</taxon>
        <taxon>Acanthomorphata</taxon>
        <taxon>Eupercaria</taxon>
        <taxon>Moronidae</taxon>
        <taxon>Dicentrarchus</taxon>
    </lineage>
</organism>
<dbReference type="AlphaFoldDB" id="A0A8C4H2B7"/>
<accession>A0A8C4H2B7</accession>
<protein>
    <recommendedName>
        <fullName evidence="3">Transposase</fullName>
    </recommendedName>
</protein>
<dbReference type="Ensembl" id="ENSDLAT00005038351.2">
    <property type="protein sequence ID" value="ENSDLAP00005035944.2"/>
    <property type="gene ID" value="ENSDLAG00005016002.2"/>
</dbReference>
<dbReference type="Proteomes" id="UP000694389">
    <property type="component" value="Unassembled WGS sequence"/>
</dbReference>
<reference evidence="1" key="1">
    <citation type="submission" date="2025-08" db="UniProtKB">
        <authorList>
            <consortium name="Ensembl"/>
        </authorList>
    </citation>
    <scope>IDENTIFICATION</scope>
</reference>
<name>A0A8C4H2B7_DICLA</name>
<dbReference type="InterPro" id="IPR036397">
    <property type="entry name" value="RNaseH_sf"/>
</dbReference>
<dbReference type="GeneTree" id="ENSGT01030000234759"/>
<reference evidence="1" key="2">
    <citation type="submission" date="2025-09" db="UniProtKB">
        <authorList>
            <consortium name="Ensembl"/>
        </authorList>
    </citation>
    <scope>IDENTIFICATION</scope>
</reference>